<gene>
    <name evidence="1" type="ORF">PCO31110_04400</name>
</gene>
<sequence>MKYRGVVYDVGLKFTADNPYSVEHFDPELVAYDINSIATELHANAIRIEGEEIERLVAASRIAHAAGLTVFFNPWKMNVPIVELPAYFEQAARAAEQIRIEGADIVFVAGCEMSLFNEGIFKGSTVTERIQGLIERGTAAQANESEALRVQAAKLNEALKQIVVGVRKEFKGRVTYSAGMWEMVDWSLFDIVGIDHYRSNESTKEYVGALDRYRLSKPLVVMEVGSCAYEGAGKLGAGGFMRLKGVNPDGTGIFTAGIVPTRSEREQANYVEEQLNLLTGAGIDGVFIYVFSFPTFPHAKGARDLDMMSFSLVRTYPKDNPKGQEIPPWEPKEAFHRIASIYRDIASPYVLDIPQQ</sequence>
<dbReference type="Proteomes" id="UP000337189">
    <property type="component" value="Unassembled WGS sequence"/>
</dbReference>
<dbReference type="InterPro" id="IPR017853">
    <property type="entry name" value="GH"/>
</dbReference>
<dbReference type="EMBL" id="CABPSJ010000007">
    <property type="protein sequence ID" value="VVE44684.1"/>
    <property type="molecule type" value="Genomic_DNA"/>
</dbReference>
<dbReference type="Gene3D" id="3.20.20.80">
    <property type="entry name" value="Glycosidases"/>
    <property type="match status" value="1"/>
</dbReference>
<evidence type="ECO:0008006" key="3">
    <source>
        <dbReference type="Google" id="ProtNLM"/>
    </source>
</evidence>
<name>A0A5E4Y7T3_9BURK</name>
<dbReference type="AlphaFoldDB" id="A0A5E4Y7T3"/>
<organism evidence="1 2">
    <name type="scientific">Pandoraea communis</name>
    <dbReference type="NCBI Taxonomy" id="2508297"/>
    <lineage>
        <taxon>Bacteria</taxon>
        <taxon>Pseudomonadati</taxon>
        <taxon>Pseudomonadota</taxon>
        <taxon>Betaproteobacteria</taxon>
        <taxon>Burkholderiales</taxon>
        <taxon>Burkholderiaceae</taxon>
        <taxon>Pandoraea</taxon>
    </lineage>
</organism>
<accession>A0A5E4Y7T3</accession>
<evidence type="ECO:0000313" key="2">
    <source>
        <dbReference type="Proteomes" id="UP000337189"/>
    </source>
</evidence>
<proteinExistence type="predicted"/>
<protein>
    <recommendedName>
        <fullName evidence="3">Abortive infection protein</fullName>
    </recommendedName>
</protein>
<dbReference type="RefSeq" id="WP_150691375.1">
    <property type="nucleotide sequence ID" value="NZ_CABPSJ010000007.1"/>
</dbReference>
<dbReference type="SUPFAM" id="SSF51445">
    <property type="entry name" value="(Trans)glycosidases"/>
    <property type="match status" value="1"/>
</dbReference>
<evidence type="ECO:0000313" key="1">
    <source>
        <dbReference type="EMBL" id="VVE44684.1"/>
    </source>
</evidence>
<dbReference type="OrthoDB" id="151193at2"/>
<reference evidence="1 2" key="1">
    <citation type="submission" date="2019-08" db="EMBL/GenBank/DDBJ databases">
        <authorList>
            <person name="Peeters C."/>
        </authorList>
    </citation>
    <scope>NUCLEOTIDE SEQUENCE [LARGE SCALE GENOMIC DNA]</scope>
    <source>
        <strain evidence="1 2">LMG 31110</strain>
    </source>
</reference>